<evidence type="ECO:0000313" key="3">
    <source>
        <dbReference type="Proteomes" id="UP001519924"/>
    </source>
</evidence>
<evidence type="ECO:0000256" key="1">
    <source>
        <dbReference type="SAM" id="Phobius"/>
    </source>
</evidence>
<protein>
    <submittedName>
        <fullName evidence="2">DUF2905 domain-containing protein</fullName>
    </submittedName>
</protein>
<keyword evidence="1" id="KW-0812">Transmembrane</keyword>
<gene>
    <name evidence="2" type="ORF">K1J50_02530</name>
</gene>
<name>A0ABS7EYQ0_9PROT</name>
<feature type="transmembrane region" description="Helical" evidence="1">
    <location>
        <begin position="43"/>
        <end position="64"/>
    </location>
</feature>
<reference evidence="2 3" key="1">
    <citation type="submission" date="2021-08" db="EMBL/GenBank/DDBJ databases">
        <title>Caldovatus sediminis gen. nov., sp. nov., a moderately thermophilic bacterium isolated from a hot spring.</title>
        <authorList>
            <person name="Hu C.-J."/>
            <person name="Li W.-J."/>
            <person name="Xian W.-D."/>
        </authorList>
    </citation>
    <scope>NUCLEOTIDE SEQUENCE [LARGE SCALE GENOMIC DNA]</scope>
    <source>
        <strain evidence="2 3">SYSU G05006</strain>
    </source>
</reference>
<organism evidence="2 3">
    <name type="scientific">Caldovatus aquaticus</name>
    <dbReference type="NCBI Taxonomy" id="2865671"/>
    <lineage>
        <taxon>Bacteria</taxon>
        <taxon>Pseudomonadati</taxon>
        <taxon>Pseudomonadota</taxon>
        <taxon>Alphaproteobacteria</taxon>
        <taxon>Acetobacterales</taxon>
        <taxon>Roseomonadaceae</taxon>
        <taxon>Caldovatus</taxon>
    </lineage>
</organism>
<dbReference type="Pfam" id="PF11146">
    <property type="entry name" value="DUF2905"/>
    <property type="match status" value="1"/>
</dbReference>
<dbReference type="Proteomes" id="UP001519924">
    <property type="component" value="Unassembled WGS sequence"/>
</dbReference>
<sequence>MSRFLIGLGLAIVLIGLLWPLLAKLGLGRLPGDILIRRDGFTFYFPLTTGLLLSALLSLILWLLRR</sequence>
<comment type="caution">
    <text evidence="2">The sequence shown here is derived from an EMBL/GenBank/DDBJ whole genome shotgun (WGS) entry which is preliminary data.</text>
</comment>
<proteinExistence type="predicted"/>
<evidence type="ECO:0000313" key="2">
    <source>
        <dbReference type="EMBL" id="MBW8268354.1"/>
    </source>
</evidence>
<accession>A0ABS7EYQ0</accession>
<dbReference type="EMBL" id="JAHZUY010000003">
    <property type="protein sequence ID" value="MBW8268354.1"/>
    <property type="molecule type" value="Genomic_DNA"/>
</dbReference>
<dbReference type="PANTHER" id="PTHR36443:SF1">
    <property type="entry name" value="BSR5223 PROTEIN"/>
    <property type="match status" value="1"/>
</dbReference>
<keyword evidence="1" id="KW-1133">Transmembrane helix</keyword>
<dbReference type="InterPro" id="IPR021320">
    <property type="entry name" value="DUF2905"/>
</dbReference>
<keyword evidence="1" id="KW-0472">Membrane</keyword>
<dbReference type="PANTHER" id="PTHR36443">
    <property type="entry name" value="BSR5223 PROTEIN"/>
    <property type="match status" value="1"/>
</dbReference>
<keyword evidence="3" id="KW-1185">Reference proteome</keyword>